<evidence type="ECO:0000313" key="1">
    <source>
        <dbReference type="EMBL" id="MBD2182933.1"/>
    </source>
</evidence>
<keyword evidence="2" id="KW-1185">Reference proteome</keyword>
<name>A0A926ZH58_9CYAN</name>
<dbReference type="AlphaFoldDB" id="A0A926ZH58"/>
<dbReference type="RefSeq" id="WP_190466227.1">
    <property type="nucleotide sequence ID" value="NZ_JACJPW010000045.1"/>
</dbReference>
<sequence length="131" mass="13886">MATIASPTLTLTPFTEGGQQKVKIEVKYNVTFTANEVILQTDGFKFQEVIQVLGVDAPSPVDQVLVSNILPTQDITIPGAGVAVSRTRTAKALRKDLQEDPTTGDADEIRCSIQIIPVAASAFTNTVSLAG</sequence>
<gene>
    <name evidence="1" type="ORF">H6G03_17995</name>
</gene>
<dbReference type="EMBL" id="JACJPW010000045">
    <property type="protein sequence ID" value="MBD2182933.1"/>
    <property type="molecule type" value="Genomic_DNA"/>
</dbReference>
<dbReference type="Proteomes" id="UP000641646">
    <property type="component" value="Unassembled WGS sequence"/>
</dbReference>
<protein>
    <submittedName>
        <fullName evidence="1">Uncharacterized protein</fullName>
    </submittedName>
</protein>
<organism evidence="1 2">
    <name type="scientific">Aerosakkonema funiforme FACHB-1375</name>
    <dbReference type="NCBI Taxonomy" id="2949571"/>
    <lineage>
        <taxon>Bacteria</taxon>
        <taxon>Bacillati</taxon>
        <taxon>Cyanobacteriota</taxon>
        <taxon>Cyanophyceae</taxon>
        <taxon>Oscillatoriophycideae</taxon>
        <taxon>Aerosakkonematales</taxon>
        <taxon>Aerosakkonemataceae</taxon>
        <taxon>Aerosakkonema</taxon>
    </lineage>
</organism>
<accession>A0A926ZH58</accession>
<proteinExistence type="predicted"/>
<comment type="caution">
    <text evidence="1">The sequence shown here is derived from an EMBL/GenBank/DDBJ whole genome shotgun (WGS) entry which is preliminary data.</text>
</comment>
<reference evidence="1" key="1">
    <citation type="journal article" date="2015" name="ISME J.">
        <title>Draft Genome Sequence of Streptomyces incarnatus NRRL8089, which Produces the Nucleoside Antibiotic Sinefungin.</title>
        <authorList>
            <person name="Oshima K."/>
            <person name="Hattori M."/>
            <person name="Shimizu H."/>
            <person name="Fukuda K."/>
            <person name="Nemoto M."/>
            <person name="Inagaki K."/>
            <person name="Tamura T."/>
        </authorList>
    </citation>
    <scope>NUCLEOTIDE SEQUENCE</scope>
    <source>
        <strain evidence="1">FACHB-1375</strain>
    </source>
</reference>
<evidence type="ECO:0000313" key="2">
    <source>
        <dbReference type="Proteomes" id="UP000641646"/>
    </source>
</evidence>
<reference evidence="1" key="2">
    <citation type="submission" date="2020-08" db="EMBL/GenBank/DDBJ databases">
        <authorList>
            <person name="Chen M."/>
            <person name="Teng W."/>
            <person name="Zhao L."/>
            <person name="Hu C."/>
            <person name="Zhou Y."/>
            <person name="Han B."/>
            <person name="Song L."/>
            <person name="Shu W."/>
        </authorList>
    </citation>
    <scope>NUCLEOTIDE SEQUENCE</scope>
    <source>
        <strain evidence="1">FACHB-1375</strain>
    </source>
</reference>